<dbReference type="InterPro" id="IPR017871">
    <property type="entry name" value="ABC_transporter-like_CS"/>
</dbReference>
<organism evidence="11 12">
    <name type="scientific">Aquipuribacter hungaricus</name>
    <dbReference type="NCBI Taxonomy" id="545624"/>
    <lineage>
        <taxon>Bacteria</taxon>
        <taxon>Bacillati</taxon>
        <taxon>Actinomycetota</taxon>
        <taxon>Actinomycetes</taxon>
        <taxon>Micrococcales</taxon>
        <taxon>Intrasporangiaceae</taxon>
        <taxon>Aquipuribacter</taxon>
    </lineage>
</organism>
<dbReference type="PANTHER" id="PTHR43394:SF1">
    <property type="entry name" value="ATP-BINDING CASSETTE SUB-FAMILY B MEMBER 10, MITOCHONDRIAL"/>
    <property type="match status" value="1"/>
</dbReference>
<dbReference type="InterPro" id="IPR027417">
    <property type="entry name" value="P-loop_NTPase"/>
</dbReference>
<dbReference type="Proteomes" id="UP001595685">
    <property type="component" value="Unassembled WGS sequence"/>
</dbReference>
<evidence type="ECO:0000313" key="12">
    <source>
        <dbReference type="Proteomes" id="UP001595685"/>
    </source>
</evidence>
<keyword evidence="4 11" id="KW-0067">ATP-binding</keyword>
<evidence type="ECO:0000256" key="7">
    <source>
        <dbReference type="SAM" id="MobiDB-lite"/>
    </source>
</evidence>
<dbReference type="Gene3D" id="1.20.1560.10">
    <property type="entry name" value="ABC transporter type 1, transmembrane domain"/>
    <property type="match status" value="1"/>
</dbReference>
<dbReference type="PROSITE" id="PS50929">
    <property type="entry name" value="ABC_TM1F"/>
    <property type="match status" value="1"/>
</dbReference>
<protein>
    <submittedName>
        <fullName evidence="11">ABC transporter ATP-binding protein</fullName>
    </submittedName>
</protein>
<comment type="subcellular location">
    <subcellularLocation>
        <location evidence="1">Cell membrane</location>
        <topology evidence="1">Multi-pass membrane protein</topology>
    </subcellularLocation>
</comment>
<feature type="transmembrane region" description="Helical" evidence="8">
    <location>
        <begin position="40"/>
        <end position="61"/>
    </location>
</feature>
<dbReference type="InterPro" id="IPR039421">
    <property type="entry name" value="Type_1_exporter"/>
</dbReference>
<evidence type="ECO:0000256" key="1">
    <source>
        <dbReference type="ARBA" id="ARBA00004651"/>
    </source>
</evidence>
<dbReference type="GO" id="GO:0005524">
    <property type="term" value="F:ATP binding"/>
    <property type="evidence" value="ECO:0007669"/>
    <property type="project" value="UniProtKB-KW"/>
</dbReference>
<feature type="region of interest" description="Disordered" evidence="7">
    <location>
        <begin position="607"/>
        <end position="638"/>
    </location>
</feature>
<keyword evidence="3" id="KW-0547">Nucleotide-binding</keyword>
<gene>
    <name evidence="11" type="ORF">ACFOLH_04005</name>
</gene>
<feature type="domain" description="ABC transmembrane type-1" evidence="10">
    <location>
        <begin position="45"/>
        <end position="330"/>
    </location>
</feature>
<proteinExistence type="predicted"/>
<evidence type="ECO:0000256" key="2">
    <source>
        <dbReference type="ARBA" id="ARBA00022692"/>
    </source>
</evidence>
<evidence type="ECO:0000256" key="8">
    <source>
        <dbReference type="SAM" id="Phobius"/>
    </source>
</evidence>
<accession>A0ABV7WCF3</accession>
<name>A0ABV7WCF3_9MICO</name>
<dbReference type="Pfam" id="PF00664">
    <property type="entry name" value="ABC_membrane"/>
    <property type="match status" value="1"/>
</dbReference>
<dbReference type="InterPro" id="IPR036640">
    <property type="entry name" value="ABC1_TM_sf"/>
</dbReference>
<feature type="transmembrane region" description="Helical" evidence="8">
    <location>
        <begin position="157"/>
        <end position="179"/>
    </location>
</feature>
<dbReference type="Pfam" id="PF00005">
    <property type="entry name" value="ABC_tran"/>
    <property type="match status" value="1"/>
</dbReference>
<keyword evidence="6 8" id="KW-0472">Membrane</keyword>
<reference evidence="12" key="1">
    <citation type="journal article" date="2019" name="Int. J. Syst. Evol. Microbiol.">
        <title>The Global Catalogue of Microorganisms (GCM) 10K type strain sequencing project: providing services to taxonomists for standard genome sequencing and annotation.</title>
        <authorList>
            <consortium name="The Broad Institute Genomics Platform"/>
            <consortium name="The Broad Institute Genome Sequencing Center for Infectious Disease"/>
            <person name="Wu L."/>
            <person name="Ma J."/>
        </authorList>
    </citation>
    <scope>NUCLEOTIDE SEQUENCE [LARGE SCALE GENOMIC DNA]</scope>
    <source>
        <strain evidence="12">NCAIM B.02333</strain>
    </source>
</reference>
<dbReference type="Gene3D" id="3.40.50.300">
    <property type="entry name" value="P-loop containing nucleotide triphosphate hydrolases"/>
    <property type="match status" value="1"/>
</dbReference>
<evidence type="ECO:0000256" key="5">
    <source>
        <dbReference type="ARBA" id="ARBA00022989"/>
    </source>
</evidence>
<evidence type="ECO:0000259" key="10">
    <source>
        <dbReference type="PROSITE" id="PS50929"/>
    </source>
</evidence>
<feature type="transmembrane region" description="Helical" evidence="8">
    <location>
        <begin position="185"/>
        <end position="202"/>
    </location>
</feature>
<sequence length="638" mass="66502">MASAAPTAATTGAASGRIATASGAGGWATVRRGLSLSPEILQGIWVTLLLAAVSTVGRVIVPVGVQQTIDTGINAPGGPDVGRIVTLVLLAAGAVLLTGLCAYLVNVRLFTATEAGLATLRTTAFRRIHDLSTLTQNTERRGALVSRVTSDVDTISTFVQFGGLILFISLGQIVVATVLMAVYSWWLALLVWVAFLPLFLSLRPLQKLLSVRFAAVRENVGLMLGGISEAVVGADTIRAYGAERRTQGRIDAGVEEHRRTATSAGVFASSIFASGTLVSGLAVAAVVGVGVWAGVGGALTIGELLAFLFLVQLFTQPVQIATEMLNELQNALAGWRRVIAVLDTPADIADPAGSPGATPVPPGPVTARFEGVTYAYPDGPQVLKDIDLEIPAQARVAVVGETGSGKTTLAKLLTRLQDPATGRVLLNGVDLRDVPFSSLRRRVVLVPQEGFLFDVSLRENIRLARPGATDEAVDLVVTEMGLQPWLEGLPHGLDTRVGQRGESLSAGERQLVAVARAYLADPDLLVLDEATSAVDPATEVRLNRALDGLTRGRTSVAIAHRLSTAEAADLVVVVDAGRVVETGTSVELVRAGGVYARLHASWVAQRSDDSAPVDPAGPSTGSTAFGTRGAADDVEVDA</sequence>
<evidence type="ECO:0000256" key="6">
    <source>
        <dbReference type="ARBA" id="ARBA00023136"/>
    </source>
</evidence>
<dbReference type="InterPro" id="IPR003593">
    <property type="entry name" value="AAA+_ATPase"/>
</dbReference>
<evidence type="ECO:0000256" key="4">
    <source>
        <dbReference type="ARBA" id="ARBA00022840"/>
    </source>
</evidence>
<keyword evidence="5 8" id="KW-1133">Transmembrane helix</keyword>
<dbReference type="InterPro" id="IPR011527">
    <property type="entry name" value="ABC1_TM_dom"/>
</dbReference>
<dbReference type="SMART" id="SM00382">
    <property type="entry name" value="AAA"/>
    <property type="match status" value="1"/>
</dbReference>
<evidence type="ECO:0000313" key="11">
    <source>
        <dbReference type="EMBL" id="MFC3687498.1"/>
    </source>
</evidence>
<keyword evidence="12" id="KW-1185">Reference proteome</keyword>
<dbReference type="PROSITE" id="PS50893">
    <property type="entry name" value="ABC_TRANSPORTER_2"/>
    <property type="match status" value="1"/>
</dbReference>
<dbReference type="PROSITE" id="PS00211">
    <property type="entry name" value="ABC_TRANSPORTER_1"/>
    <property type="match status" value="1"/>
</dbReference>
<dbReference type="SUPFAM" id="SSF52540">
    <property type="entry name" value="P-loop containing nucleoside triphosphate hydrolases"/>
    <property type="match status" value="1"/>
</dbReference>
<dbReference type="InterPro" id="IPR003439">
    <property type="entry name" value="ABC_transporter-like_ATP-bd"/>
</dbReference>
<dbReference type="SUPFAM" id="SSF90123">
    <property type="entry name" value="ABC transporter transmembrane region"/>
    <property type="match status" value="1"/>
</dbReference>
<dbReference type="RefSeq" id="WP_340294381.1">
    <property type="nucleotide sequence ID" value="NZ_JBBEOI010000155.1"/>
</dbReference>
<dbReference type="PANTHER" id="PTHR43394">
    <property type="entry name" value="ATP-DEPENDENT PERMEASE MDL1, MITOCHONDRIAL"/>
    <property type="match status" value="1"/>
</dbReference>
<feature type="transmembrane region" description="Helical" evidence="8">
    <location>
        <begin position="266"/>
        <end position="286"/>
    </location>
</feature>
<dbReference type="EMBL" id="JBHRWW010000002">
    <property type="protein sequence ID" value="MFC3687498.1"/>
    <property type="molecule type" value="Genomic_DNA"/>
</dbReference>
<feature type="transmembrane region" description="Helical" evidence="8">
    <location>
        <begin position="292"/>
        <end position="314"/>
    </location>
</feature>
<evidence type="ECO:0000256" key="3">
    <source>
        <dbReference type="ARBA" id="ARBA00022741"/>
    </source>
</evidence>
<feature type="domain" description="ABC transporter" evidence="9">
    <location>
        <begin position="367"/>
        <end position="601"/>
    </location>
</feature>
<comment type="caution">
    <text evidence="11">The sequence shown here is derived from an EMBL/GenBank/DDBJ whole genome shotgun (WGS) entry which is preliminary data.</text>
</comment>
<feature type="transmembrane region" description="Helical" evidence="8">
    <location>
        <begin position="81"/>
        <end position="105"/>
    </location>
</feature>
<evidence type="ECO:0000259" key="9">
    <source>
        <dbReference type="PROSITE" id="PS50893"/>
    </source>
</evidence>
<keyword evidence="2 8" id="KW-0812">Transmembrane</keyword>